<evidence type="ECO:0000259" key="7">
    <source>
        <dbReference type="PROSITE" id="PS50405"/>
    </source>
</evidence>
<gene>
    <name evidence="8" type="ORF">ASCRUDRAFT_30827</name>
</gene>
<dbReference type="InterPro" id="IPR010987">
    <property type="entry name" value="Glutathione-S-Trfase_C-like"/>
</dbReference>
<dbReference type="InterPro" id="IPR036249">
    <property type="entry name" value="Thioredoxin-like_sf"/>
</dbReference>
<protein>
    <submittedName>
        <fullName evidence="8">Putative translation elongation factor 1-gamma</fullName>
    </submittedName>
</protein>
<dbReference type="InterPro" id="IPR001662">
    <property type="entry name" value="EF1B_G_C"/>
</dbReference>
<dbReference type="GO" id="GO:0005634">
    <property type="term" value="C:nucleus"/>
    <property type="evidence" value="ECO:0007669"/>
    <property type="project" value="TreeGrafter"/>
</dbReference>
<dbReference type="GeneID" id="30963860"/>
<evidence type="ECO:0000256" key="4">
    <source>
        <dbReference type="PROSITE-ProRule" id="PRU00519"/>
    </source>
</evidence>
<dbReference type="OrthoDB" id="249703at2759"/>
<keyword evidence="2 4" id="KW-0251">Elongation factor</keyword>
<dbReference type="CDD" id="cd03044">
    <property type="entry name" value="GST_N_EF1Bgamma"/>
    <property type="match status" value="1"/>
</dbReference>
<dbReference type="PANTHER" id="PTHR43986">
    <property type="entry name" value="ELONGATION FACTOR 1-GAMMA"/>
    <property type="match status" value="1"/>
</dbReference>
<dbReference type="Proteomes" id="UP000095038">
    <property type="component" value="Unassembled WGS sequence"/>
</dbReference>
<dbReference type="GO" id="GO:0005737">
    <property type="term" value="C:cytoplasm"/>
    <property type="evidence" value="ECO:0007669"/>
    <property type="project" value="TreeGrafter"/>
</dbReference>
<organism evidence="8 9">
    <name type="scientific">Ascoidea rubescens DSM 1968</name>
    <dbReference type="NCBI Taxonomy" id="1344418"/>
    <lineage>
        <taxon>Eukaryota</taxon>
        <taxon>Fungi</taxon>
        <taxon>Dikarya</taxon>
        <taxon>Ascomycota</taxon>
        <taxon>Saccharomycotina</taxon>
        <taxon>Saccharomycetes</taxon>
        <taxon>Ascoideaceae</taxon>
        <taxon>Ascoidea</taxon>
    </lineage>
</organism>
<dbReference type="InterPro" id="IPR040079">
    <property type="entry name" value="Glutathione_S-Trfase"/>
</dbReference>
<dbReference type="SUPFAM" id="SSF89942">
    <property type="entry name" value="eEF1-gamma domain"/>
    <property type="match status" value="1"/>
</dbReference>
<dbReference type="FunCoup" id="A0A1D2VRX2">
    <property type="interactions" value="1273"/>
</dbReference>
<feature type="domain" description="EF-1-gamma C-terminal" evidence="6">
    <location>
        <begin position="253"/>
        <end position="415"/>
    </location>
</feature>
<dbReference type="AlphaFoldDB" id="A0A1D2VRX2"/>
<dbReference type="InterPro" id="IPR004046">
    <property type="entry name" value="GST_C"/>
</dbReference>
<dbReference type="Gene3D" id="3.30.70.1010">
    <property type="entry name" value="Translation elongation factor EF1B, gamma chain, conserved domain"/>
    <property type="match status" value="1"/>
</dbReference>
<dbReference type="InterPro" id="IPR050802">
    <property type="entry name" value="EF-GSTs"/>
</dbReference>
<evidence type="ECO:0000313" key="8">
    <source>
        <dbReference type="EMBL" id="ODV64372.1"/>
    </source>
</evidence>
<comment type="pathway">
    <text evidence="1">Protein biosynthesis; polypeptide chain elongation.</text>
</comment>
<feature type="region of interest" description="Disordered" evidence="5">
    <location>
        <begin position="215"/>
        <end position="258"/>
    </location>
</feature>
<dbReference type="GO" id="GO:0003746">
    <property type="term" value="F:translation elongation factor activity"/>
    <property type="evidence" value="ECO:0007669"/>
    <property type="project" value="UniProtKB-UniRule"/>
</dbReference>
<dbReference type="FunFam" id="1.20.1050.10:FF:000006">
    <property type="entry name" value="Elongation factor 1 gamma"/>
    <property type="match status" value="1"/>
</dbReference>
<dbReference type="FunFam" id="3.40.30.10:FF:000142">
    <property type="entry name" value="Elongation factor 1 gamma"/>
    <property type="match status" value="1"/>
</dbReference>
<feature type="domain" description="GST C-terminal" evidence="7">
    <location>
        <begin position="83"/>
        <end position="211"/>
    </location>
</feature>
<dbReference type="Gene3D" id="3.40.30.10">
    <property type="entry name" value="Glutaredoxin"/>
    <property type="match status" value="1"/>
</dbReference>
<dbReference type="PROSITE" id="PS50040">
    <property type="entry name" value="EF1G_C"/>
    <property type="match status" value="1"/>
</dbReference>
<dbReference type="SFLD" id="SFLDS00019">
    <property type="entry name" value="Glutathione_Transferase_(cytos"/>
    <property type="match status" value="1"/>
</dbReference>
<dbReference type="InParanoid" id="A0A1D2VRX2"/>
<dbReference type="InterPro" id="IPR036433">
    <property type="entry name" value="EF1B_G_C_sf"/>
</dbReference>
<dbReference type="PANTHER" id="PTHR43986:SF1">
    <property type="entry name" value="ELONGATION FACTOR 1-GAMMA"/>
    <property type="match status" value="1"/>
</dbReference>
<dbReference type="EMBL" id="KV454475">
    <property type="protein sequence ID" value="ODV64372.1"/>
    <property type="molecule type" value="Genomic_DNA"/>
</dbReference>
<dbReference type="SUPFAM" id="SSF47616">
    <property type="entry name" value="GST C-terminal domain-like"/>
    <property type="match status" value="1"/>
</dbReference>
<reference evidence="9" key="1">
    <citation type="submission" date="2016-05" db="EMBL/GenBank/DDBJ databases">
        <title>Comparative genomics of biotechnologically important yeasts.</title>
        <authorList>
            <consortium name="DOE Joint Genome Institute"/>
            <person name="Riley R."/>
            <person name="Haridas S."/>
            <person name="Wolfe K.H."/>
            <person name="Lopes M.R."/>
            <person name="Hittinger C.T."/>
            <person name="Goker M."/>
            <person name="Salamov A."/>
            <person name="Wisecaver J."/>
            <person name="Long T.M."/>
            <person name="Aerts A.L."/>
            <person name="Barry K."/>
            <person name="Choi C."/>
            <person name="Clum A."/>
            <person name="Coughlan A.Y."/>
            <person name="Deshpande S."/>
            <person name="Douglass A.P."/>
            <person name="Hanson S.J."/>
            <person name="Klenk H.-P."/>
            <person name="Labutti K."/>
            <person name="Lapidus A."/>
            <person name="Lindquist E."/>
            <person name="Lipzen A."/>
            <person name="Meier-Kolthoff J.P."/>
            <person name="Ohm R.A."/>
            <person name="Otillar R.P."/>
            <person name="Pangilinan J."/>
            <person name="Peng Y."/>
            <person name="Rokas A."/>
            <person name="Rosa C.A."/>
            <person name="Scheuner C."/>
            <person name="Sibirny A.A."/>
            <person name="Slot J.C."/>
            <person name="Stielow J.B."/>
            <person name="Sun H."/>
            <person name="Kurtzman C.P."/>
            <person name="Blackwell M."/>
            <person name="Grigoriev I.V."/>
            <person name="Jeffries T.W."/>
        </authorList>
    </citation>
    <scope>NUCLEOTIDE SEQUENCE [LARGE SCALE GENOMIC DNA]</scope>
    <source>
        <strain evidence="9">DSM 1968</strain>
    </source>
</reference>
<dbReference type="GO" id="GO:0005085">
    <property type="term" value="F:guanyl-nucleotide exchange factor activity"/>
    <property type="evidence" value="ECO:0007669"/>
    <property type="project" value="UniProtKB-ARBA"/>
</dbReference>
<proteinExistence type="predicted"/>
<evidence type="ECO:0000259" key="6">
    <source>
        <dbReference type="PROSITE" id="PS50040"/>
    </source>
</evidence>
<dbReference type="SUPFAM" id="SSF52833">
    <property type="entry name" value="Thioredoxin-like"/>
    <property type="match status" value="1"/>
</dbReference>
<keyword evidence="9" id="KW-1185">Reference proteome</keyword>
<dbReference type="Pfam" id="PF02798">
    <property type="entry name" value="GST_N"/>
    <property type="match status" value="1"/>
</dbReference>
<dbReference type="InterPro" id="IPR004045">
    <property type="entry name" value="Glutathione_S-Trfase_N"/>
</dbReference>
<dbReference type="Pfam" id="PF00647">
    <property type="entry name" value="EF1G"/>
    <property type="match status" value="1"/>
</dbReference>
<accession>A0A1D2VRX2</accession>
<keyword evidence="3 4" id="KW-0648">Protein biosynthesis</keyword>
<dbReference type="FunFam" id="3.30.70.1010:FF:000001">
    <property type="entry name" value="Elongation factor 1-gamma 1"/>
    <property type="match status" value="1"/>
</dbReference>
<dbReference type="InterPro" id="IPR036282">
    <property type="entry name" value="Glutathione-S-Trfase_C_sf"/>
</dbReference>
<dbReference type="Gene3D" id="1.20.1050.10">
    <property type="match status" value="1"/>
</dbReference>
<dbReference type="PROSITE" id="PS50405">
    <property type="entry name" value="GST_CTER"/>
    <property type="match status" value="1"/>
</dbReference>
<feature type="compositionally biased region" description="Low complexity" evidence="5">
    <location>
        <begin position="240"/>
        <end position="249"/>
    </location>
</feature>
<name>A0A1D2VRX2_9ASCO</name>
<evidence type="ECO:0000313" key="9">
    <source>
        <dbReference type="Proteomes" id="UP000095038"/>
    </source>
</evidence>
<evidence type="ECO:0000256" key="5">
    <source>
        <dbReference type="SAM" id="MobiDB-lite"/>
    </source>
</evidence>
<evidence type="ECO:0000256" key="2">
    <source>
        <dbReference type="ARBA" id="ARBA00022768"/>
    </source>
</evidence>
<dbReference type="CDD" id="cd03181">
    <property type="entry name" value="GST_C_EF1Bgamma_like"/>
    <property type="match status" value="1"/>
</dbReference>
<sequence>MSQGTLYYSEKTPRGSFPKALIDYLKIDVAAKTTDAPEFAANFPLKKIPAFIGPKGFKLTEVIAIILYFVSLSDPKSPLLGKNSQEYCQIIRWLSFINSDVISEITKAIIPLFPQSSVPYNKKAVDIANATSERYIDILEKRLADYTYLVSERVTLADLFVAAALTFPFTFIWGNEWLVAHPNISRWWKTVIHHPALEPIYGNFKPVEKPLEYVPPKKEKKQKQQQQQQPKKQEKKAEKPQAAVEPPQQTKKPKHPLEALGKSTIPLDEWKRVYSNEETREAALPYFWDKFFNPEEWSLWKVGYKYNDELTLTFMSNNLVGGFFNRLSGSTKFLFGCLVVYGENNDNGIVGAFLVRGQEFQPAFDVAPDWESYSYEKLDSSLPETKDFVNNMWAWDQPVVVADKNREIADGKVFK</sequence>
<evidence type="ECO:0000256" key="3">
    <source>
        <dbReference type="ARBA" id="ARBA00022917"/>
    </source>
</evidence>
<dbReference type="RefSeq" id="XP_020050679.1">
    <property type="nucleotide sequence ID" value="XM_020190224.1"/>
</dbReference>
<evidence type="ECO:0000256" key="1">
    <source>
        <dbReference type="ARBA" id="ARBA00004815"/>
    </source>
</evidence>
<dbReference type="Pfam" id="PF00043">
    <property type="entry name" value="GST_C"/>
    <property type="match status" value="1"/>
</dbReference>
<dbReference type="STRING" id="1344418.A0A1D2VRX2"/>
<dbReference type="SMART" id="SM01183">
    <property type="entry name" value="EF1G"/>
    <property type="match status" value="1"/>
</dbReference>